<sequence length="150" mass="16509">MAASPEPGCPLCREDGGLLIARHDRFRLIRATGPDAADCPGFYRVVWNDHVAEFSDLAEADQLLCLRAVSMVERVLREQLAPTKVNLAALGNMVPHLHWHVIARFDWDSRWPAPVWAGPQREADPQRLQALRARLAGCDAAIAAAAARLA</sequence>
<dbReference type="AlphaFoldDB" id="A0A2S9K664"/>
<dbReference type="InterPro" id="IPR011146">
    <property type="entry name" value="HIT-like"/>
</dbReference>
<dbReference type="PROSITE" id="PS51084">
    <property type="entry name" value="HIT_2"/>
    <property type="match status" value="1"/>
</dbReference>
<feature type="short sequence motif" description="Histidine triad motif" evidence="1">
    <location>
        <begin position="96"/>
        <end position="100"/>
    </location>
</feature>
<keyword evidence="4" id="KW-1185">Reference proteome</keyword>
<reference evidence="3 4" key="1">
    <citation type="submission" date="2018-03" db="EMBL/GenBank/DDBJ databases">
        <title>Comparative genomics illustrates the genes involved in a hyperalkaliphilic mechanisms of Serpentinomonas isolated from highly-alkaline calcium-rich serpentinized springs.</title>
        <authorList>
            <person name="Suzuki S."/>
            <person name="Ishii S."/>
            <person name="Walworth N."/>
            <person name="Bird L."/>
            <person name="Kuenen J.G."/>
            <person name="Nealson K.H."/>
        </authorList>
    </citation>
    <scope>NUCLEOTIDE SEQUENCE [LARGE SCALE GENOMIC DNA]</scope>
    <source>
        <strain evidence="3 4">P1</strain>
    </source>
</reference>
<dbReference type="InterPro" id="IPR036265">
    <property type="entry name" value="HIT-like_sf"/>
</dbReference>
<comment type="caution">
    <text evidence="3">The sequence shown here is derived from an EMBL/GenBank/DDBJ whole genome shotgun (WGS) entry which is preliminary data.</text>
</comment>
<dbReference type="PIRSF" id="PIRSF000714">
    <property type="entry name" value="HIT"/>
    <property type="match status" value="1"/>
</dbReference>
<proteinExistence type="predicted"/>
<protein>
    <submittedName>
        <fullName evidence="3">HIT domain-containing protein</fullName>
    </submittedName>
</protein>
<dbReference type="SUPFAM" id="SSF54197">
    <property type="entry name" value="HIT-like"/>
    <property type="match status" value="1"/>
</dbReference>
<dbReference type="Pfam" id="PF01230">
    <property type="entry name" value="HIT"/>
    <property type="match status" value="1"/>
</dbReference>
<dbReference type="EMBL" id="PVLQ01000022">
    <property type="protein sequence ID" value="PRD65953.1"/>
    <property type="molecule type" value="Genomic_DNA"/>
</dbReference>
<gene>
    <name evidence="3" type="ORF">C6P64_06615</name>
</gene>
<evidence type="ECO:0000256" key="1">
    <source>
        <dbReference type="PROSITE-ProRule" id="PRU00464"/>
    </source>
</evidence>
<accession>A0A2S9K664</accession>
<dbReference type="OrthoDB" id="9799145at2"/>
<evidence type="ECO:0000259" key="2">
    <source>
        <dbReference type="PROSITE" id="PS51084"/>
    </source>
</evidence>
<dbReference type="Gene3D" id="3.30.428.10">
    <property type="entry name" value="HIT-like"/>
    <property type="match status" value="1"/>
</dbReference>
<evidence type="ECO:0000313" key="4">
    <source>
        <dbReference type="Proteomes" id="UP000238589"/>
    </source>
</evidence>
<feature type="domain" description="HIT" evidence="2">
    <location>
        <begin position="40"/>
        <end position="111"/>
    </location>
</feature>
<name>A0A2S9K664_9BURK</name>
<dbReference type="GO" id="GO:0003824">
    <property type="term" value="F:catalytic activity"/>
    <property type="evidence" value="ECO:0007669"/>
    <property type="project" value="InterPro"/>
</dbReference>
<dbReference type="RefSeq" id="WP_105747806.1">
    <property type="nucleotide sequence ID" value="NZ_PVLQ01000022.1"/>
</dbReference>
<evidence type="ECO:0000313" key="3">
    <source>
        <dbReference type="EMBL" id="PRD65953.1"/>
    </source>
</evidence>
<dbReference type="Proteomes" id="UP000238589">
    <property type="component" value="Unassembled WGS sequence"/>
</dbReference>
<organism evidence="3 4">
    <name type="scientific">Malikia granosa</name>
    <dbReference type="NCBI Taxonomy" id="263067"/>
    <lineage>
        <taxon>Bacteria</taxon>
        <taxon>Pseudomonadati</taxon>
        <taxon>Pseudomonadota</taxon>
        <taxon>Betaproteobacteria</taxon>
        <taxon>Burkholderiales</taxon>
        <taxon>Comamonadaceae</taxon>
        <taxon>Malikia</taxon>
    </lineage>
</organism>
<dbReference type="InterPro" id="IPR026026">
    <property type="entry name" value="HIT_Hint"/>
</dbReference>